<accession>A0A1H1N597</accession>
<evidence type="ECO:0000256" key="4">
    <source>
        <dbReference type="ARBA" id="ARBA00023136"/>
    </source>
</evidence>
<keyword evidence="4 7" id="KW-0472">Membrane</keyword>
<dbReference type="GO" id="GO:0005886">
    <property type="term" value="C:plasma membrane"/>
    <property type="evidence" value="ECO:0007669"/>
    <property type="project" value="UniProtKB-SubCell"/>
</dbReference>
<sequence length="142" mass="14895">MSLLRALITASTVCLSLPLAAAPAATQNESGTTLIGQLAQLGLGLVIVVGLIFLLGYLMRRVGPMASQGGQHIRLVSSYPLGPRDRLVLVDVGGQQMLLGISPGRINTLHVFDEPVADAEGGAVSGDFARKLQAILKREQKP</sequence>
<comment type="subcellular location">
    <subcellularLocation>
        <location evidence="7">Cell membrane</location>
    </subcellularLocation>
    <subcellularLocation>
        <location evidence="7">Bacterial flagellum basal body</location>
    </subcellularLocation>
</comment>
<keyword evidence="9" id="KW-0282">Flagellum</keyword>
<evidence type="ECO:0000256" key="7">
    <source>
        <dbReference type="RuleBase" id="RU362064"/>
    </source>
</evidence>
<proteinExistence type="inferred from homology"/>
<protein>
    <recommendedName>
        <fullName evidence="7">Flagellar protein</fullName>
    </recommendedName>
</protein>
<keyword evidence="2 7" id="KW-0812">Transmembrane</keyword>
<dbReference type="STRING" id="797277.SAMN05216198_0795"/>
<name>A0A1H1N597_9GAMM</name>
<feature type="chain" id="PRO_5009255147" description="Flagellar protein" evidence="8">
    <location>
        <begin position="22"/>
        <end position="142"/>
    </location>
</feature>
<keyword evidence="9" id="KW-0969">Cilium</keyword>
<dbReference type="PANTHER" id="PTHR38766">
    <property type="entry name" value="FLAGELLAR PROTEIN FLIO"/>
    <property type="match status" value="1"/>
</dbReference>
<evidence type="ECO:0000256" key="2">
    <source>
        <dbReference type="ARBA" id="ARBA00022692"/>
    </source>
</evidence>
<evidence type="ECO:0000256" key="8">
    <source>
        <dbReference type="SAM" id="SignalP"/>
    </source>
</evidence>
<comment type="similarity">
    <text evidence="6 7">Belongs to the FliO/MopB family.</text>
</comment>
<feature type="transmembrane region" description="Helical" evidence="7">
    <location>
        <begin position="37"/>
        <end position="58"/>
    </location>
</feature>
<keyword evidence="3 7" id="KW-1133">Transmembrane helix</keyword>
<gene>
    <name evidence="9" type="ORF">SAMN05216198_0795</name>
</gene>
<evidence type="ECO:0000256" key="3">
    <source>
        <dbReference type="ARBA" id="ARBA00022989"/>
    </source>
</evidence>
<reference evidence="10" key="1">
    <citation type="submission" date="2016-10" db="EMBL/GenBank/DDBJ databases">
        <authorList>
            <person name="Varghese N."/>
            <person name="Submissions S."/>
        </authorList>
    </citation>
    <scope>NUCLEOTIDE SEQUENCE [LARGE SCALE GENOMIC DNA]</scope>
    <source>
        <strain evidence="10">2SM5</strain>
    </source>
</reference>
<evidence type="ECO:0000256" key="5">
    <source>
        <dbReference type="ARBA" id="ARBA00023143"/>
    </source>
</evidence>
<dbReference type="GO" id="GO:0009425">
    <property type="term" value="C:bacterial-type flagellum basal body"/>
    <property type="evidence" value="ECO:0007669"/>
    <property type="project" value="UniProtKB-SubCell"/>
</dbReference>
<dbReference type="InterPro" id="IPR022781">
    <property type="entry name" value="Flagellar_biosynth_FliO"/>
</dbReference>
<keyword evidence="8" id="KW-0732">Signal</keyword>
<dbReference type="RefSeq" id="WP_090272131.1">
    <property type="nucleotide sequence ID" value="NZ_LT629748.1"/>
</dbReference>
<feature type="signal peptide" evidence="8">
    <location>
        <begin position="1"/>
        <end position="21"/>
    </location>
</feature>
<keyword evidence="10" id="KW-1185">Reference proteome</keyword>
<keyword evidence="1 7" id="KW-1003">Cell membrane</keyword>
<evidence type="ECO:0000313" key="9">
    <source>
        <dbReference type="EMBL" id="SDR93339.1"/>
    </source>
</evidence>
<evidence type="ECO:0000256" key="6">
    <source>
        <dbReference type="ARBA" id="ARBA00037937"/>
    </source>
</evidence>
<dbReference type="NCBIfam" id="TIGR03500">
    <property type="entry name" value="FliO_TIGR"/>
    <property type="match status" value="1"/>
</dbReference>
<dbReference type="PANTHER" id="PTHR38766:SF1">
    <property type="entry name" value="FLAGELLAR PROTEIN FLIO"/>
    <property type="match status" value="1"/>
</dbReference>
<dbReference type="EMBL" id="LT629748">
    <property type="protein sequence ID" value="SDR93339.1"/>
    <property type="molecule type" value="Genomic_DNA"/>
</dbReference>
<dbReference type="OrthoDB" id="5741235at2"/>
<dbReference type="Pfam" id="PF04347">
    <property type="entry name" value="FliO"/>
    <property type="match status" value="1"/>
</dbReference>
<dbReference type="GO" id="GO:0044781">
    <property type="term" value="P:bacterial-type flagellum organization"/>
    <property type="evidence" value="ECO:0007669"/>
    <property type="project" value="UniProtKB-UniRule"/>
</dbReference>
<keyword evidence="9" id="KW-0966">Cell projection</keyword>
<dbReference type="InterPro" id="IPR052205">
    <property type="entry name" value="FliO/MopB"/>
</dbReference>
<dbReference type="Proteomes" id="UP000243426">
    <property type="component" value="Chromosome I"/>
</dbReference>
<evidence type="ECO:0000256" key="1">
    <source>
        <dbReference type="ARBA" id="ARBA00022475"/>
    </source>
</evidence>
<organism evidence="9 10">
    <name type="scientific">Halopseudomonas litoralis</name>
    <dbReference type="NCBI Taxonomy" id="797277"/>
    <lineage>
        <taxon>Bacteria</taxon>
        <taxon>Pseudomonadati</taxon>
        <taxon>Pseudomonadota</taxon>
        <taxon>Gammaproteobacteria</taxon>
        <taxon>Pseudomonadales</taxon>
        <taxon>Pseudomonadaceae</taxon>
        <taxon>Halopseudomonas</taxon>
    </lineage>
</organism>
<keyword evidence="5 7" id="KW-0975">Bacterial flagellum</keyword>
<dbReference type="AlphaFoldDB" id="A0A1H1N597"/>
<evidence type="ECO:0000313" key="10">
    <source>
        <dbReference type="Proteomes" id="UP000243426"/>
    </source>
</evidence>